<gene>
    <name evidence="1" type="ORF">K441DRAFT_647580</name>
</gene>
<protein>
    <submittedName>
        <fullName evidence="1">Uncharacterized protein</fullName>
    </submittedName>
</protein>
<sequence length="324" mass="37079">MVQARSAIRSSLSHEERTATEPRDKDLYPVILNSIESVNEKIRLFRLAIKDQRSVKFLPGQWLDVHVPGLTKAGGFTITSTPRDALPQSSEPEPNQLHSPFLELAVQESPSNPPAAWLWRPSEEILGKEFQVRIGGSFVWPPPGVNLDEIHRVIFIAGGVGINPLISILSHIHQTNVPLDHVRFLYATRIPRYQPKITEILFLSRLSSIFQSFGLKNYRQDEEERGRLELYLTGGYARHPISLNVSKNSVDEKEDLEVENATSYTYFRRIKDDDLQSAVGFDKQARESSLYYVCGPPEMTDYIVEHIRKQDSVDPERVLCEKWW</sequence>
<reference evidence="1 2" key="1">
    <citation type="journal article" date="2016" name="Nat. Commun.">
        <title>Ectomycorrhizal ecology is imprinted in the genome of the dominant symbiotic fungus Cenococcum geophilum.</title>
        <authorList>
            <consortium name="DOE Joint Genome Institute"/>
            <person name="Peter M."/>
            <person name="Kohler A."/>
            <person name="Ohm R.A."/>
            <person name="Kuo A."/>
            <person name="Krutzmann J."/>
            <person name="Morin E."/>
            <person name="Arend M."/>
            <person name="Barry K.W."/>
            <person name="Binder M."/>
            <person name="Choi C."/>
            <person name="Clum A."/>
            <person name="Copeland A."/>
            <person name="Grisel N."/>
            <person name="Haridas S."/>
            <person name="Kipfer T."/>
            <person name="LaButti K."/>
            <person name="Lindquist E."/>
            <person name="Lipzen A."/>
            <person name="Maire R."/>
            <person name="Meier B."/>
            <person name="Mihaltcheva S."/>
            <person name="Molinier V."/>
            <person name="Murat C."/>
            <person name="Poggeler S."/>
            <person name="Quandt C.A."/>
            <person name="Sperisen C."/>
            <person name="Tritt A."/>
            <person name="Tisserant E."/>
            <person name="Crous P.W."/>
            <person name="Henrissat B."/>
            <person name="Nehls U."/>
            <person name="Egli S."/>
            <person name="Spatafora J.W."/>
            <person name="Grigoriev I.V."/>
            <person name="Martin F.M."/>
        </authorList>
    </citation>
    <scope>NUCLEOTIDE SEQUENCE [LARGE SCALE GENOMIC DNA]</scope>
    <source>
        <strain evidence="1 2">1.58</strain>
    </source>
</reference>
<evidence type="ECO:0000313" key="1">
    <source>
        <dbReference type="EMBL" id="OCK87987.1"/>
    </source>
</evidence>
<dbReference type="Proteomes" id="UP000250078">
    <property type="component" value="Unassembled WGS sequence"/>
</dbReference>
<dbReference type="EMBL" id="KV748252">
    <property type="protein sequence ID" value="OCK87987.1"/>
    <property type="molecule type" value="Genomic_DNA"/>
</dbReference>
<name>A0ACC8ENL9_9PEZI</name>
<proteinExistence type="predicted"/>
<organism evidence="1 2">
    <name type="scientific">Cenococcum geophilum 1.58</name>
    <dbReference type="NCBI Taxonomy" id="794803"/>
    <lineage>
        <taxon>Eukaryota</taxon>
        <taxon>Fungi</taxon>
        <taxon>Dikarya</taxon>
        <taxon>Ascomycota</taxon>
        <taxon>Pezizomycotina</taxon>
        <taxon>Dothideomycetes</taxon>
        <taxon>Pleosporomycetidae</taxon>
        <taxon>Gloniales</taxon>
        <taxon>Gloniaceae</taxon>
        <taxon>Cenococcum</taxon>
    </lineage>
</organism>
<keyword evidence="2" id="KW-1185">Reference proteome</keyword>
<accession>A0ACC8ENL9</accession>
<evidence type="ECO:0000313" key="2">
    <source>
        <dbReference type="Proteomes" id="UP000250078"/>
    </source>
</evidence>